<reference evidence="1 2" key="1">
    <citation type="submission" date="2020-01" db="EMBL/GenBank/DDBJ databases">
        <title>Complete genome sequence of a human oral phylogroup 1 Treponema sp. strain ATCC 700766, originally isolated from periodontitis dental plaque.</title>
        <authorList>
            <person name="Chan Y."/>
            <person name="Huo Y.-B."/>
            <person name="Yu X.-L."/>
            <person name="Zeng H."/>
            <person name="Leung W.-K."/>
            <person name="Watt R.M."/>
        </authorList>
    </citation>
    <scope>NUCLEOTIDE SEQUENCE [LARGE SCALE GENOMIC DNA]</scope>
    <source>
        <strain evidence="1 2">OMZ 804</strain>
    </source>
</reference>
<gene>
    <name evidence="1" type="ORF">GWP43_04420</name>
</gene>
<dbReference type="AlphaFoldDB" id="A0A6P1Y1K7"/>
<sequence length="236" mass="27065">MIFKTMIFRKIYSFLFLLCSIPFLYADSYSGSGTNDALIIRAPVWVFLESQPGVMDNDTQGMQLPPRQALIALSTTVMEGMVYGWKFSYTPFDKRRAVAEEFELESLRSIPSGDSRLSVTELRPQYPYLYCWAEYRVTDAIALHRTEWIRINYITAKGSGSAERKLEIDGVRQAYRYAALAAVRGYLRKNIKNKPKAVNGKMLIKDNPRLYVSGGKFTAELTVYLEIKEVIPYEVF</sequence>
<organism evidence="1 2">
    <name type="scientific">Treponema vincentii</name>
    <dbReference type="NCBI Taxonomy" id="69710"/>
    <lineage>
        <taxon>Bacteria</taxon>
        <taxon>Pseudomonadati</taxon>
        <taxon>Spirochaetota</taxon>
        <taxon>Spirochaetia</taxon>
        <taxon>Spirochaetales</taxon>
        <taxon>Treponemataceae</taxon>
        <taxon>Treponema</taxon>
    </lineage>
</organism>
<dbReference type="EMBL" id="CP048020">
    <property type="protein sequence ID" value="QHX42812.1"/>
    <property type="molecule type" value="Genomic_DNA"/>
</dbReference>
<protein>
    <submittedName>
        <fullName evidence="1">Uncharacterized protein</fullName>
    </submittedName>
</protein>
<proteinExistence type="predicted"/>
<name>A0A6P1Y1K7_9SPIR</name>
<accession>A0A6P1Y1K7</accession>
<evidence type="ECO:0000313" key="2">
    <source>
        <dbReference type="Proteomes" id="UP000464374"/>
    </source>
</evidence>
<evidence type="ECO:0000313" key="1">
    <source>
        <dbReference type="EMBL" id="QHX42812.1"/>
    </source>
</evidence>
<dbReference type="KEGG" id="trz:GWP43_04420"/>
<dbReference type="Proteomes" id="UP000464374">
    <property type="component" value="Chromosome"/>
</dbReference>